<comment type="similarity">
    <text evidence="1">Belongs to the membrane fusion protein (MFP) (TC 8.A.1) family.</text>
</comment>
<dbReference type="InterPro" id="IPR006143">
    <property type="entry name" value="RND_pump_MFP"/>
</dbReference>
<dbReference type="InterPro" id="IPR058791">
    <property type="entry name" value="3HB_CusB"/>
</dbReference>
<dbReference type="FunFam" id="2.40.30.170:FF:000010">
    <property type="entry name" value="Efflux RND transporter periplasmic adaptor subunit"/>
    <property type="match status" value="1"/>
</dbReference>
<keyword evidence="2" id="KW-0813">Transport</keyword>
<evidence type="ECO:0000259" key="7">
    <source>
        <dbReference type="Pfam" id="PF25954"/>
    </source>
</evidence>
<evidence type="ECO:0000259" key="8">
    <source>
        <dbReference type="Pfam" id="PF25975"/>
    </source>
</evidence>
<dbReference type="GO" id="GO:0015679">
    <property type="term" value="P:plasma membrane copper ion transport"/>
    <property type="evidence" value="ECO:0007669"/>
    <property type="project" value="TreeGrafter"/>
</dbReference>
<dbReference type="AlphaFoldDB" id="A0A1I5C242"/>
<evidence type="ECO:0000259" key="3">
    <source>
        <dbReference type="Pfam" id="PF11827"/>
    </source>
</evidence>
<dbReference type="Pfam" id="PF11827">
    <property type="entry name" value="DUF3347"/>
    <property type="match status" value="1"/>
</dbReference>
<dbReference type="GO" id="GO:0060003">
    <property type="term" value="P:copper ion export"/>
    <property type="evidence" value="ECO:0007669"/>
    <property type="project" value="TreeGrafter"/>
</dbReference>
<evidence type="ECO:0000256" key="1">
    <source>
        <dbReference type="ARBA" id="ARBA00009477"/>
    </source>
</evidence>
<feature type="domain" description="DUF3347" evidence="3">
    <location>
        <begin position="434"/>
        <end position="524"/>
    </location>
</feature>
<feature type="domain" description="CusB-like barrel-sandwich hybrid" evidence="6">
    <location>
        <begin position="130"/>
        <end position="246"/>
    </location>
</feature>
<evidence type="ECO:0000256" key="2">
    <source>
        <dbReference type="ARBA" id="ARBA00022448"/>
    </source>
</evidence>
<evidence type="ECO:0000313" key="9">
    <source>
        <dbReference type="EMBL" id="SFN80966.1"/>
    </source>
</evidence>
<organism evidence="9 10">
    <name type="scientific">Algoriphagus ornithinivorans</name>
    <dbReference type="NCBI Taxonomy" id="226506"/>
    <lineage>
        <taxon>Bacteria</taxon>
        <taxon>Pseudomonadati</taxon>
        <taxon>Bacteroidota</taxon>
        <taxon>Cytophagia</taxon>
        <taxon>Cytophagales</taxon>
        <taxon>Cyclobacteriaceae</taxon>
        <taxon>Algoriphagus</taxon>
    </lineage>
</organism>
<feature type="domain" description="CzcB-like C-terminal circularly permuted SH3-like" evidence="8">
    <location>
        <begin position="337"/>
        <end position="399"/>
    </location>
</feature>
<proteinExistence type="inferred from homology"/>
<protein>
    <submittedName>
        <fullName evidence="9">Membrane fusion protein, Cu(I)/Ag(I) efflux system</fullName>
    </submittedName>
</protein>
<keyword evidence="10" id="KW-1185">Reference proteome</keyword>
<evidence type="ECO:0000313" key="10">
    <source>
        <dbReference type="Proteomes" id="UP000199564"/>
    </source>
</evidence>
<dbReference type="GO" id="GO:0030288">
    <property type="term" value="C:outer membrane-bounded periplasmic space"/>
    <property type="evidence" value="ECO:0007669"/>
    <property type="project" value="TreeGrafter"/>
</dbReference>
<dbReference type="Pfam" id="PF25869">
    <property type="entry name" value="3HB_CusB"/>
    <property type="match status" value="1"/>
</dbReference>
<dbReference type="Proteomes" id="UP000199564">
    <property type="component" value="Unassembled WGS sequence"/>
</dbReference>
<gene>
    <name evidence="9" type="ORF">SAMN04488519_102125</name>
</gene>
<feature type="domain" description="CusB-like beta-barrel" evidence="7">
    <location>
        <begin position="252"/>
        <end position="328"/>
    </location>
</feature>
<dbReference type="PANTHER" id="PTHR30097:SF15">
    <property type="entry name" value="CATION EFFLUX SYSTEM PROTEIN CUSB"/>
    <property type="match status" value="1"/>
</dbReference>
<feature type="domain" description="CusB-like three alpha-helical bundle" evidence="5">
    <location>
        <begin position="164"/>
        <end position="213"/>
    </location>
</feature>
<dbReference type="STRING" id="226506.SAMN04488519_102125"/>
<dbReference type="GO" id="GO:0016020">
    <property type="term" value="C:membrane"/>
    <property type="evidence" value="ECO:0007669"/>
    <property type="project" value="InterPro"/>
</dbReference>
<dbReference type="InterPro" id="IPR058790">
    <property type="entry name" value="BSH_CusB"/>
</dbReference>
<dbReference type="Gene3D" id="2.40.30.170">
    <property type="match status" value="1"/>
</dbReference>
<evidence type="ECO:0000259" key="5">
    <source>
        <dbReference type="Pfam" id="PF25869"/>
    </source>
</evidence>
<dbReference type="NCBIfam" id="TIGR01730">
    <property type="entry name" value="RND_mfp"/>
    <property type="match status" value="1"/>
</dbReference>
<dbReference type="GO" id="GO:0022857">
    <property type="term" value="F:transmembrane transporter activity"/>
    <property type="evidence" value="ECO:0007669"/>
    <property type="project" value="InterPro"/>
</dbReference>
<dbReference type="InterPro" id="IPR058649">
    <property type="entry name" value="CzcB_C"/>
</dbReference>
<dbReference type="InterPro" id="IPR058792">
    <property type="entry name" value="Beta-barrel_RND_2"/>
</dbReference>
<name>A0A1I5C242_9BACT</name>
<feature type="domain" description="Heavy metal binding" evidence="4">
    <location>
        <begin position="49"/>
        <end position="75"/>
    </location>
</feature>
<dbReference type="InterPro" id="IPR045800">
    <property type="entry name" value="HMBD"/>
</dbReference>
<dbReference type="PANTHER" id="PTHR30097">
    <property type="entry name" value="CATION EFFLUX SYSTEM PROTEIN CUSB"/>
    <property type="match status" value="1"/>
</dbReference>
<dbReference type="InterPro" id="IPR051909">
    <property type="entry name" value="MFP_Cation_Efflux"/>
</dbReference>
<sequence>MKKLLENKWIKIAGLILLGVALGWLVKPSGETSQEAGHDHLGTLTDQLWTCSMHPQIKLNEPGDCPICGMDLIPVASNSSSGNSNPLAFEMTPEAVAMANVSTTIVGGTDAKGDLFLSGKIQADERENAAITAKFPGRIEKLYVTFTGEQVRVGQRLASIYSPELLTAQRELIEAVKTKASFPELYQAAKEKLKLWKLNDAQISEIEKSGQVKDKIDILAEFSGVVTQRNIAVGDYVSTGQVLFNVVDLSRLWVLMDAYESDLPFIKVGNEVNFNVAGIPGENFKAKVTYIDPMINPNTRAASIRAEVLNRQSNLKPEMFVTARIQSTQKGSQAKLSIPRTAVLWSGKRSVVYLKVPNSEIPTYEMREITLGSRVGDNYQIESGLQAGEEIVTNGVFAIDAAAQLSGNFSMMNRPETRSLEVSSAFRDQITQIADAYFRVKNGLVSDQLNQSQKDLTEVKKAVSQVDMKLVEGKAHDSWMKVQAQLNAAVGNMEKASSIDEARKGFSSLSEAVLEMTELFGLNKEAVYKDYCPMAFGNQGAFWLSERKDITNPYFGASMLTCGEVKQTYLKGQAVLATEQSKTTISTSHNH</sequence>
<dbReference type="Gene3D" id="6.10.140.730">
    <property type="match status" value="1"/>
</dbReference>
<reference evidence="10" key="1">
    <citation type="submission" date="2016-10" db="EMBL/GenBank/DDBJ databases">
        <authorList>
            <person name="Varghese N."/>
            <person name="Submissions S."/>
        </authorList>
    </citation>
    <scope>NUCLEOTIDE SEQUENCE [LARGE SCALE GENOMIC DNA]</scope>
    <source>
        <strain evidence="10">DSM 15282</strain>
    </source>
</reference>
<dbReference type="Pfam" id="PF25954">
    <property type="entry name" value="Beta-barrel_RND_2"/>
    <property type="match status" value="1"/>
</dbReference>
<evidence type="ECO:0000259" key="6">
    <source>
        <dbReference type="Pfam" id="PF25919"/>
    </source>
</evidence>
<dbReference type="GO" id="GO:0046914">
    <property type="term" value="F:transition metal ion binding"/>
    <property type="evidence" value="ECO:0007669"/>
    <property type="project" value="TreeGrafter"/>
</dbReference>
<dbReference type="InterPro" id="IPR021782">
    <property type="entry name" value="DUF3347"/>
</dbReference>
<dbReference type="Pfam" id="PF25975">
    <property type="entry name" value="CzcB_C"/>
    <property type="match status" value="1"/>
</dbReference>
<dbReference type="Gene3D" id="2.40.420.20">
    <property type="match status" value="1"/>
</dbReference>
<dbReference type="EMBL" id="FOVW01000002">
    <property type="protein sequence ID" value="SFN80966.1"/>
    <property type="molecule type" value="Genomic_DNA"/>
</dbReference>
<dbReference type="RefSeq" id="WP_091650023.1">
    <property type="nucleotide sequence ID" value="NZ_FOVW01000002.1"/>
</dbReference>
<evidence type="ECO:0000259" key="4">
    <source>
        <dbReference type="Pfam" id="PF19335"/>
    </source>
</evidence>
<accession>A0A1I5C242</accession>
<dbReference type="Pfam" id="PF25919">
    <property type="entry name" value="BSH_CusB"/>
    <property type="match status" value="1"/>
</dbReference>
<dbReference type="SUPFAM" id="SSF111369">
    <property type="entry name" value="HlyD-like secretion proteins"/>
    <property type="match status" value="1"/>
</dbReference>
<dbReference type="Pfam" id="PF19335">
    <property type="entry name" value="HMBD"/>
    <property type="match status" value="1"/>
</dbReference>